<evidence type="ECO:0000313" key="1">
    <source>
        <dbReference type="EMBL" id="KAL1545097.1"/>
    </source>
</evidence>
<proteinExistence type="predicted"/>
<evidence type="ECO:0000313" key="2">
    <source>
        <dbReference type="Proteomes" id="UP001567538"/>
    </source>
</evidence>
<gene>
    <name evidence="1" type="ORF">AAHA92_21863</name>
</gene>
<protein>
    <submittedName>
        <fullName evidence="1">Uncharacterized protein</fullName>
    </submittedName>
</protein>
<dbReference type="AlphaFoldDB" id="A0ABD1GLU7"/>
<accession>A0ABD1GLU7</accession>
<name>A0ABD1GLU7_SALDI</name>
<organism evidence="1 2">
    <name type="scientific">Salvia divinorum</name>
    <name type="common">Maria pastora</name>
    <name type="synonym">Diviner's sage</name>
    <dbReference type="NCBI Taxonomy" id="28513"/>
    <lineage>
        <taxon>Eukaryota</taxon>
        <taxon>Viridiplantae</taxon>
        <taxon>Streptophyta</taxon>
        <taxon>Embryophyta</taxon>
        <taxon>Tracheophyta</taxon>
        <taxon>Spermatophyta</taxon>
        <taxon>Magnoliopsida</taxon>
        <taxon>eudicotyledons</taxon>
        <taxon>Gunneridae</taxon>
        <taxon>Pentapetalae</taxon>
        <taxon>asterids</taxon>
        <taxon>lamiids</taxon>
        <taxon>Lamiales</taxon>
        <taxon>Lamiaceae</taxon>
        <taxon>Nepetoideae</taxon>
        <taxon>Mentheae</taxon>
        <taxon>Salviinae</taxon>
        <taxon>Salvia</taxon>
        <taxon>Salvia subgen. Calosphace</taxon>
    </lineage>
</organism>
<reference evidence="1 2" key="1">
    <citation type="submission" date="2024-06" db="EMBL/GenBank/DDBJ databases">
        <title>A chromosome level genome sequence of Diviner's sage (Salvia divinorum).</title>
        <authorList>
            <person name="Ford S.A."/>
            <person name="Ro D.-K."/>
            <person name="Ness R.W."/>
            <person name="Phillips M.A."/>
        </authorList>
    </citation>
    <scope>NUCLEOTIDE SEQUENCE [LARGE SCALE GENOMIC DNA]</scope>
    <source>
        <strain evidence="1">SAF-2024a</strain>
        <tissue evidence="1">Leaf</tissue>
    </source>
</reference>
<keyword evidence="2" id="KW-1185">Reference proteome</keyword>
<sequence>MEKCELGNKLICIRFETRGSVHLDNAAIRTAPFPRPALALITHLRLIGFQILFLLHQFQSASQRSWICC</sequence>
<dbReference type="EMBL" id="JBEAFC010000008">
    <property type="protein sequence ID" value="KAL1545097.1"/>
    <property type="molecule type" value="Genomic_DNA"/>
</dbReference>
<comment type="caution">
    <text evidence="1">The sequence shown here is derived from an EMBL/GenBank/DDBJ whole genome shotgun (WGS) entry which is preliminary data.</text>
</comment>
<dbReference type="Proteomes" id="UP001567538">
    <property type="component" value="Unassembled WGS sequence"/>
</dbReference>